<name>A0ABN6QFD9_9BACT</name>
<accession>A0ABN6QFD9</accession>
<evidence type="ECO:0000313" key="1">
    <source>
        <dbReference type="EMBL" id="BDL43249.1"/>
    </source>
</evidence>
<proteinExistence type="predicted"/>
<protein>
    <submittedName>
        <fullName evidence="1">Uncharacterized protein</fullName>
    </submittedName>
</protein>
<evidence type="ECO:0000313" key="2">
    <source>
        <dbReference type="Proteomes" id="UP001062263"/>
    </source>
</evidence>
<keyword evidence="2" id="KW-1185">Reference proteome</keyword>
<reference evidence="1" key="1">
    <citation type="submission" date="2022-06" db="EMBL/GenBank/DDBJ databases">
        <title>Akkermansia biwalacus sp. nov., an anaerobic mucin-degrading bacterium isolated from human intestine.</title>
        <authorList>
            <person name="Kobayashi Y."/>
            <person name="Inoue S."/>
            <person name="Kawahara T."/>
            <person name="Kohda N."/>
        </authorList>
    </citation>
    <scope>NUCLEOTIDE SEQUENCE</scope>
    <source>
        <strain evidence="1">WON2089</strain>
    </source>
</reference>
<dbReference type="Proteomes" id="UP001062263">
    <property type="component" value="Chromosome"/>
</dbReference>
<sequence length="428" mass="49507">MDMKYLLAFLMMALPGMSLFEGGVRMFDVRGLPVMDLWEPPNPGYFDRKYPPVNSRSVELKPIEFNGRKFLQSTLILACEEWVDAPSPPTVRQGAFLDVLSSFYPKKEYDEANDRKWTDIQDYGLFIYTYFTMDGKICELDDQGYHMRVVEENRGRNSVTFYNAEGEECHCADGYHRGDVIQQAGWILHGPFVFKESFFGKAEKESGIFYQEPVDVERPAIYPKGRTIRYHQYKATPAPGAGVACLEVHKGWEAEVTASTRKTFYLKGRFGYNYGIDELRMLLPEKLLQARFYLDPYDVAEAEYTDKFGRLTRGLQGWARRCADHYEPGSDLGGGRAVKEIRYYDQHGELSSDHRQQCAIIRFSYPENGVQQISYFDEHGRELKHLREAEEGPLERNEFYACFSMINEDVTAYEGGNRYDDEEEGNEE</sequence>
<organism evidence="1 2">
    <name type="scientific">Akkermansia biwaensis</name>
    <dbReference type="NCBI Taxonomy" id="2946555"/>
    <lineage>
        <taxon>Bacteria</taxon>
        <taxon>Pseudomonadati</taxon>
        <taxon>Verrucomicrobiota</taxon>
        <taxon>Verrucomicrobiia</taxon>
        <taxon>Verrucomicrobiales</taxon>
        <taxon>Akkermansiaceae</taxon>
        <taxon>Akkermansia</taxon>
    </lineage>
</organism>
<dbReference type="EMBL" id="AP025943">
    <property type="protein sequence ID" value="BDL43249.1"/>
    <property type="molecule type" value="Genomic_DNA"/>
</dbReference>
<gene>
    <name evidence="1" type="ORF">Abiwalacus_08230</name>
</gene>